<dbReference type="Pfam" id="PF08447">
    <property type="entry name" value="PAS_3"/>
    <property type="match status" value="1"/>
</dbReference>
<dbReference type="NCBIfam" id="TIGR00229">
    <property type="entry name" value="sensory_box"/>
    <property type="match status" value="1"/>
</dbReference>
<feature type="coiled-coil region" evidence="1">
    <location>
        <begin position="337"/>
        <end position="364"/>
    </location>
</feature>
<evidence type="ECO:0000313" key="4">
    <source>
        <dbReference type="Proteomes" id="UP000273001"/>
    </source>
</evidence>
<dbReference type="EMBL" id="CP032514">
    <property type="protein sequence ID" value="AYD90341.1"/>
    <property type="molecule type" value="Genomic_DNA"/>
</dbReference>
<evidence type="ECO:0000313" key="3">
    <source>
        <dbReference type="EMBL" id="AYD90341.1"/>
    </source>
</evidence>
<protein>
    <submittedName>
        <fullName evidence="3">PAS domain S-box protein</fullName>
    </submittedName>
</protein>
<sequence length="453" mass="48939">MHKVKATGAIHEVGVDQLFFSTTDSRGLIRHSNNVFIELSRYTREELSGAPHNIVRHPEMPGGVFREMWDALKEGHPFAGYVRNLAADGSQYDVFATVTPLPDGGYLSVRTRPVCTDFFETACSIYREARQVEDQALAQGDSRRLAAQKGAQRIGDLLKQVGMPSYEDFQNTALPAEVARREELSAGLPQRPGADGELGTMLEAVTAVVSGLDSWMGAQDELVELSSALRAAGQGLRETLDDPLLTEHAVSELDRSDPRVRPLADLIDLWVQMQGIVGPVVERLADTLVRLDTNSARTRFRVALARLHATTTLMLVAEIIDGVGDTQASSQGVPDLIESLAQGLTEMEQQAQEHRALAEQVASDIGEVSRMMTIPHQLLMLWTGSASPRDPDLPAKATALSDAASQAVESVGRRLAELDGAAARCQRAAAPADSLGLPAQLERLRAAAKVASL</sequence>
<dbReference type="InterPro" id="IPR000014">
    <property type="entry name" value="PAS"/>
</dbReference>
<dbReference type="InterPro" id="IPR013655">
    <property type="entry name" value="PAS_fold_3"/>
</dbReference>
<dbReference type="InterPro" id="IPR035965">
    <property type="entry name" value="PAS-like_dom_sf"/>
</dbReference>
<dbReference type="Proteomes" id="UP000273001">
    <property type="component" value="Chromosome"/>
</dbReference>
<gene>
    <name evidence="3" type="ORF">D5R93_10610</name>
</gene>
<proteinExistence type="predicted"/>
<dbReference type="SUPFAM" id="SSF55785">
    <property type="entry name" value="PYP-like sensor domain (PAS domain)"/>
    <property type="match status" value="1"/>
</dbReference>
<keyword evidence="4" id="KW-1185">Reference proteome</keyword>
<dbReference type="CDD" id="cd00130">
    <property type="entry name" value="PAS"/>
    <property type="match status" value="1"/>
</dbReference>
<reference evidence="3 4" key="1">
    <citation type="submission" date="2018-09" db="EMBL/GenBank/DDBJ databases">
        <authorList>
            <person name="Li J."/>
        </authorList>
    </citation>
    <scope>NUCLEOTIDE SEQUENCE [LARGE SCALE GENOMIC DNA]</scope>
    <source>
        <strain evidence="3 4">2129</strain>
    </source>
</reference>
<name>A0ABM6Z568_9ACTO</name>
<keyword evidence="1" id="KW-0175">Coiled coil</keyword>
<evidence type="ECO:0000256" key="1">
    <source>
        <dbReference type="SAM" id="Coils"/>
    </source>
</evidence>
<organism evidence="3 4">
    <name type="scientific">Actinomyces lilanjuaniae</name>
    <dbReference type="NCBI Taxonomy" id="2321394"/>
    <lineage>
        <taxon>Bacteria</taxon>
        <taxon>Bacillati</taxon>
        <taxon>Actinomycetota</taxon>
        <taxon>Actinomycetes</taxon>
        <taxon>Actinomycetales</taxon>
        <taxon>Actinomycetaceae</taxon>
        <taxon>Actinomyces</taxon>
    </lineage>
</organism>
<accession>A0ABM6Z568</accession>
<dbReference type="Gene3D" id="3.30.450.20">
    <property type="entry name" value="PAS domain"/>
    <property type="match status" value="1"/>
</dbReference>
<feature type="domain" description="PAS fold-3" evidence="2">
    <location>
        <begin position="33"/>
        <end position="103"/>
    </location>
</feature>
<evidence type="ECO:0000259" key="2">
    <source>
        <dbReference type="Pfam" id="PF08447"/>
    </source>
</evidence>